<dbReference type="InterPro" id="IPR036179">
    <property type="entry name" value="Ig-like_dom_sf"/>
</dbReference>
<dbReference type="InterPro" id="IPR013783">
    <property type="entry name" value="Ig-like_fold"/>
</dbReference>
<feature type="domain" description="Fibronectin type-III" evidence="8">
    <location>
        <begin position="470"/>
        <end position="566"/>
    </location>
</feature>
<dbReference type="PROSITE" id="PS50835">
    <property type="entry name" value="IG_LIKE"/>
    <property type="match status" value="1"/>
</dbReference>
<feature type="domain" description="EGF-like" evidence="6">
    <location>
        <begin position="275"/>
        <end position="308"/>
    </location>
</feature>
<dbReference type="InterPro" id="IPR036116">
    <property type="entry name" value="FN3_sf"/>
</dbReference>
<dbReference type="InterPro" id="IPR052108">
    <property type="entry name" value="MEGF/SIB"/>
</dbReference>
<sequence>MRVCTLLWLTSFLFSMTVSSATLRLALIDETPLLPSGSNISNLSCIVWHQETSEQKGTSAEPAQLPIPSITSDHSPAFPSNSPRALLVESEGRTLFGLARTVVKTGAGTFKCSVNHQEITTFRSRATALLFAEDVTVTVSRGEVATLAVCSHFQPPEDILWYHNDFAEHLHTMVPREEVSGVRAVLTIENAQPQNAGFYVVRGISQDWSEAAIINLFVRDCEAGRWGNNCEKHCPDCLNGGICNTETGKCICAPGFTGSTCHIACAQLGMGPGCHIPCSRPLCAGIRVCQDDPYGCSCFSGWTGPRCDKECVDGSFGPNCRLQCRCTPEQHCDRHQGCICPHGQTCTHPGTLRAPSILSVSTTVETNLGQDAHLECLATGWPLPVHGDIVFMPPGKPSLLFTSPPRNRIPGAHLGPRHPVTNMYVNKTLTSINLGHAQSSDAGEWTCRVRTHAGSAHHSFYVDVRVPPIPKQSPEVHENGPGKLKVFPRVEPYFGDGPITSIQLEYRSEEETSTGWATMDATGQPWVLLSGLQASTNYSLRVILSRPGPGGKGQPGPLSLGHTACLPVPPITSDYQCHNSRQNHGVC</sequence>
<organism evidence="9 10">
    <name type="scientific">Eptatretus burgeri</name>
    <name type="common">Inshore hagfish</name>
    <dbReference type="NCBI Taxonomy" id="7764"/>
    <lineage>
        <taxon>Eukaryota</taxon>
        <taxon>Metazoa</taxon>
        <taxon>Chordata</taxon>
        <taxon>Craniata</taxon>
        <taxon>Vertebrata</taxon>
        <taxon>Cyclostomata</taxon>
        <taxon>Myxini</taxon>
        <taxon>Myxiniformes</taxon>
        <taxon>Myxinidae</taxon>
        <taxon>Eptatretinae</taxon>
        <taxon>Eptatretus</taxon>
    </lineage>
</organism>
<dbReference type="SMART" id="SM00181">
    <property type="entry name" value="EGF"/>
    <property type="match status" value="2"/>
</dbReference>
<keyword evidence="3" id="KW-0393">Immunoglobulin domain</keyword>
<feature type="domain" description="Ig-like" evidence="7">
    <location>
        <begin position="355"/>
        <end position="463"/>
    </location>
</feature>
<evidence type="ECO:0000259" key="7">
    <source>
        <dbReference type="PROSITE" id="PS50835"/>
    </source>
</evidence>
<dbReference type="GeneTree" id="ENSGT00940000158840"/>
<evidence type="ECO:0000256" key="1">
    <source>
        <dbReference type="ARBA" id="ARBA00022536"/>
    </source>
</evidence>
<dbReference type="Gene3D" id="2.60.40.10">
    <property type="entry name" value="Immunoglobulins"/>
    <property type="match status" value="3"/>
</dbReference>
<dbReference type="Ensembl" id="ENSEBUT00000022656.1">
    <property type="protein sequence ID" value="ENSEBUP00000022080.1"/>
    <property type="gene ID" value="ENSEBUG00000013619.1"/>
</dbReference>
<name>A0A8C4QZE3_EPTBU</name>
<feature type="signal peptide" evidence="5">
    <location>
        <begin position="1"/>
        <end position="20"/>
    </location>
</feature>
<reference evidence="9" key="1">
    <citation type="submission" date="2025-08" db="UniProtKB">
        <authorList>
            <consortium name="Ensembl"/>
        </authorList>
    </citation>
    <scope>IDENTIFICATION</scope>
</reference>
<dbReference type="PANTHER" id="PTHR24035:SF109">
    <property type="entry name" value="PROTEIN DRAPER"/>
    <property type="match status" value="1"/>
</dbReference>
<evidence type="ECO:0000259" key="8">
    <source>
        <dbReference type="PROSITE" id="PS50853"/>
    </source>
</evidence>
<feature type="disulfide bond" evidence="4">
    <location>
        <begin position="298"/>
        <end position="307"/>
    </location>
</feature>
<dbReference type="CDD" id="cd00054">
    <property type="entry name" value="EGF_CA"/>
    <property type="match status" value="1"/>
</dbReference>
<keyword evidence="10" id="KW-1185">Reference proteome</keyword>
<keyword evidence="1 4" id="KW-0245">EGF-like domain</keyword>
<accession>A0A8C4QZE3</accession>
<dbReference type="OMA" id="DIMWKRN"/>
<evidence type="ECO:0000256" key="4">
    <source>
        <dbReference type="PROSITE-ProRule" id="PRU00076"/>
    </source>
</evidence>
<dbReference type="SUPFAM" id="SSF49265">
    <property type="entry name" value="Fibronectin type III"/>
    <property type="match status" value="1"/>
</dbReference>
<dbReference type="PANTHER" id="PTHR24035">
    <property type="entry name" value="MULTIPLE EPIDERMAL GROWTH FACTOR-LIKE DOMAINS PROTEIN"/>
    <property type="match status" value="1"/>
</dbReference>
<keyword evidence="2 4" id="KW-1015">Disulfide bond</keyword>
<dbReference type="FunFam" id="2.170.300.10:FF:000003">
    <property type="entry name" value="tyrosine-protein kinase receptor Tie-1 isoform X1"/>
    <property type="match status" value="1"/>
</dbReference>
<dbReference type="InterPro" id="IPR013111">
    <property type="entry name" value="EGF_extracell"/>
</dbReference>
<keyword evidence="5" id="KW-0732">Signal</keyword>
<feature type="disulfide bond" evidence="4">
    <location>
        <begin position="252"/>
        <end position="261"/>
    </location>
</feature>
<evidence type="ECO:0000313" key="10">
    <source>
        <dbReference type="Proteomes" id="UP000694388"/>
    </source>
</evidence>
<dbReference type="CDD" id="cd00063">
    <property type="entry name" value="FN3"/>
    <property type="match status" value="1"/>
</dbReference>
<dbReference type="InterPro" id="IPR003599">
    <property type="entry name" value="Ig_sub"/>
</dbReference>
<dbReference type="InterPro" id="IPR000742">
    <property type="entry name" value="EGF"/>
</dbReference>
<dbReference type="Gene3D" id="2.170.300.10">
    <property type="entry name" value="Tie2 ligand-binding domain superfamily"/>
    <property type="match status" value="1"/>
</dbReference>
<dbReference type="SMART" id="SM00409">
    <property type="entry name" value="IG"/>
    <property type="match status" value="2"/>
</dbReference>
<dbReference type="CDD" id="cd00096">
    <property type="entry name" value="Ig"/>
    <property type="match status" value="1"/>
</dbReference>
<dbReference type="Proteomes" id="UP000694388">
    <property type="component" value="Unplaced"/>
</dbReference>
<dbReference type="SUPFAM" id="SSF48726">
    <property type="entry name" value="Immunoglobulin"/>
    <property type="match status" value="2"/>
</dbReference>
<reference evidence="9" key="2">
    <citation type="submission" date="2025-09" db="UniProtKB">
        <authorList>
            <consortium name="Ensembl"/>
        </authorList>
    </citation>
    <scope>IDENTIFICATION</scope>
</reference>
<dbReference type="AlphaFoldDB" id="A0A8C4QZE3"/>
<dbReference type="PROSITE" id="PS00022">
    <property type="entry name" value="EGF_1"/>
    <property type="match status" value="2"/>
</dbReference>
<evidence type="ECO:0000313" key="9">
    <source>
        <dbReference type="Ensembl" id="ENSEBUP00000022080.1"/>
    </source>
</evidence>
<dbReference type="InterPro" id="IPR003961">
    <property type="entry name" value="FN3_dom"/>
</dbReference>
<protein>
    <submittedName>
        <fullName evidence="9">Uncharacterized protein</fullName>
    </submittedName>
</protein>
<evidence type="ECO:0000259" key="6">
    <source>
        <dbReference type="PROSITE" id="PS50026"/>
    </source>
</evidence>
<dbReference type="InterPro" id="IPR007110">
    <property type="entry name" value="Ig-like_dom"/>
</dbReference>
<feature type="chain" id="PRO_5034099257" evidence="5">
    <location>
        <begin position="21"/>
        <end position="587"/>
    </location>
</feature>
<dbReference type="PROSITE" id="PS50026">
    <property type="entry name" value="EGF_3"/>
    <property type="match status" value="2"/>
</dbReference>
<evidence type="ECO:0000256" key="3">
    <source>
        <dbReference type="ARBA" id="ARBA00023319"/>
    </source>
</evidence>
<evidence type="ECO:0000256" key="5">
    <source>
        <dbReference type="SAM" id="SignalP"/>
    </source>
</evidence>
<feature type="domain" description="EGF-like" evidence="6">
    <location>
        <begin position="226"/>
        <end position="262"/>
    </location>
</feature>
<dbReference type="Pfam" id="PF07974">
    <property type="entry name" value="EGF_2"/>
    <property type="match status" value="1"/>
</dbReference>
<comment type="caution">
    <text evidence="4">Lacks conserved residue(s) required for the propagation of feature annotation.</text>
</comment>
<dbReference type="PROSITE" id="PS50853">
    <property type="entry name" value="FN3"/>
    <property type="match status" value="1"/>
</dbReference>
<evidence type="ECO:0000256" key="2">
    <source>
        <dbReference type="ARBA" id="ARBA00023157"/>
    </source>
</evidence>
<proteinExistence type="predicted"/>